<evidence type="ECO:0000259" key="10">
    <source>
        <dbReference type="Pfam" id="PF21082"/>
    </source>
</evidence>
<proteinExistence type="inferred from homology"/>
<dbReference type="InterPro" id="IPR011014">
    <property type="entry name" value="MscS_channel_TM-2"/>
</dbReference>
<feature type="domain" description="Mechanosensitive ion channel MscS" evidence="9">
    <location>
        <begin position="511"/>
        <end position="576"/>
    </location>
</feature>
<feature type="region of interest" description="Disordered" evidence="7">
    <location>
        <begin position="158"/>
        <end position="182"/>
    </location>
</feature>
<dbReference type="InterPro" id="IPR023408">
    <property type="entry name" value="MscS_beta-dom_sf"/>
</dbReference>
<feature type="region of interest" description="Disordered" evidence="7">
    <location>
        <begin position="295"/>
        <end position="318"/>
    </location>
</feature>
<dbReference type="Gene3D" id="1.10.287.1260">
    <property type="match status" value="1"/>
</dbReference>
<dbReference type="InterPro" id="IPR049278">
    <property type="entry name" value="MS_channel_C"/>
</dbReference>
<reference evidence="11 12" key="1">
    <citation type="submission" date="2024-09" db="EMBL/GenBank/DDBJ databases">
        <title>Floridaenema gen nov. (Aerosakkonemataceae, Aerosakkonematales ord. nov., Cyanobacteria) from benthic tropical and subtropical fresh waters, with the description of four new species.</title>
        <authorList>
            <person name="Moretto J.A."/>
            <person name="Berthold D.E."/>
            <person name="Lefler F.W."/>
            <person name="Huang I.-S."/>
            <person name="Laughinghouse H. IV."/>
        </authorList>
    </citation>
    <scope>NUCLEOTIDE SEQUENCE [LARGE SCALE GENOMIC DNA]</scope>
    <source>
        <strain evidence="11 12">BLCC-F46</strain>
    </source>
</reference>
<dbReference type="Gene3D" id="2.30.30.60">
    <property type="match status" value="1"/>
</dbReference>
<comment type="similarity">
    <text evidence="2">Belongs to the MscS (TC 1.A.23) family.</text>
</comment>
<keyword evidence="3" id="KW-1003">Cell membrane</keyword>
<dbReference type="RefSeq" id="WP_413274181.1">
    <property type="nucleotide sequence ID" value="NZ_JBHFNQ010000218.1"/>
</dbReference>
<organism evidence="11 12">
    <name type="scientific">Floridaenema aerugineum BLCC-F46</name>
    <dbReference type="NCBI Taxonomy" id="3153654"/>
    <lineage>
        <taxon>Bacteria</taxon>
        <taxon>Bacillati</taxon>
        <taxon>Cyanobacteriota</taxon>
        <taxon>Cyanophyceae</taxon>
        <taxon>Oscillatoriophycideae</taxon>
        <taxon>Aerosakkonematales</taxon>
        <taxon>Aerosakkonemataceae</taxon>
        <taxon>Floridanema</taxon>
        <taxon>Floridanema aerugineum</taxon>
    </lineage>
</organism>
<evidence type="ECO:0000313" key="12">
    <source>
        <dbReference type="Proteomes" id="UP001576774"/>
    </source>
</evidence>
<evidence type="ECO:0000256" key="7">
    <source>
        <dbReference type="SAM" id="MobiDB-lite"/>
    </source>
</evidence>
<comment type="subcellular location">
    <subcellularLocation>
        <location evidence="1">Cell membrane</location>
        <topology evidence="1">Multi-pass membrane protein</topology>
    </subcellularLocation>
</comment>
<gene>
    <name evidence="11" type="ORF">ACE1CC_30485</name>
</gene>
<dbReference type="InterPro" id="IPR011066">
    <property type="entry name" value="MscS_channel_C_sf"/>
</dbReference>
<dbReference type="SUPFAM" id="SSF50182">
    <property type="entry name" value="Sm-like ribonucleoproteins"/>
    <property type="match status" value="1"/>
</dbReference>
<name>A0ABV4XEH3_9CYAN</name>
<evidence type="ECO:0000256" key="2">
    <source>
        <dbReference type="ARBA" id="ARBA00008017"/>
    </source>
</evidence>
<feature type="region of interest" description="Disordered" evidence="7">
    <location>
        <begin position="238"/>
        <end position="259"/>
    </location>
</feature>
<feature type="region of interest" description="Disordered" evidence="7">
    <location>
        <begin position="28"/>
        <end position="56"/>
    </location>
</feature>
<evidence type="ECO:0000256" key="5">
    <source>
        <dbReference type="ARBA" id="ARBA00022989"/>
    </source>
</evidence>
<dbReference type="InterPro" id="IPR006685">
    <property type="entry name" value="MscS_channel_2nd"/>
</dbReference>
<feature type="region of interest" description="Disordered" evidence="7">
    <location>
        <begin position="198"/>
        <end position="217"/>
    </location>
</feature>
<dbReference type="PANTHER" id="PTHR30221">
    <property type="entry name" value="SMALL-CONDUCTANCE MECHANOSENSITIVE CHANNEL"/>
    <property type="match status" value="1"/>
</dbReference>
<dbReference type="InterPro" id="IPR010920">
    <property type="entry name" value="LSM_dom_sf"/>
</dbReference>
<dbReference type="Proteomes" id="UP001576774">
    <property type="component" value="Unassembled WGS sequence"/>
</dbReference>
<keyword evidence="6 8" id="KW-0472">Membrane</keyword>
<comment type="caution">
    <text evidence="11">The sequence shown here is derived from an EMBL/GenBank/DDBJ whole genome shotgun (WGS) entry which is preliminary data.</text>
</comment>
<dbReference type="Gene3D" id="3.30.70.100">
    <property type="match status" value="1"/>
</dbReference>
<feature type="compositionally biased region" description="Basic and acidic residues" evidence="7">
    <location>
        <begin position="297"/>
        <end position="309"/>
    </location>
</feature>
<sequence length="700" mass="76716">MKHYRVRAIILAGVIGICAVWVTPVRSQEQESTSEAKTEKVEAVQPTKPPDPKAATTTKQLDIPVDELKLILKPLTLEEVQNEAAAWMLVLQNKAKEISEAEVTIKRQNLAIAKQKEGAEALEKAKQALQEAEKVQKSAAPGSPQYQEATKKVEEAQENLKKAQEAVDEAKTTKAELGKDATAREALEKAKKTGNLETAKQTIEQTKADRDKQTAGSLAYQDATKKIEKLEAAIKEVEDAQEAQKGAQPDTPEYQKATQQLEKADAALKQLLKELGVGTDKTQQSSQNLNNATAALDKTEIKNNPEEKVAGSPGVVNNEQNLQQKQQQLETTKQKLEKSAEAEAEAKNQLVTTVTELQGQQTALIDRLNAVLEELERKGGDVKSYRQYIQAVTAVEVDAKDTEGLGLRLISWAQSSEGGLRWATNFGKFTGIILASIVVSQILGALLNQILSKFGGTSAIMRHFIVMLVKRGGVVVGFLLALTALEVSLGPVLALLGGVSFVLAFALQSNLGNLASGLMIMVYKPFDVGDEVKVGSLWGWVEAITLANTKIKGFGGQIFTIPNNNIWSDTIENLSHDKNRKIMLSFRIDFDENLKKVEQLIVETIKSHPKVLAEPAPSTFVWQIEDYYISVFAGGWTKKDDFWETYADVIRLIQQRFNEEGINLAAIPKAIEIGVEMSELNGKVAHLPAELPPQRAAVEN</sequence>
<dbReference type="EMBL" id="JBHFNQ010000218">
    <property type="protein sequence ID" value="MFB2881200.1"/>
    <property type="molecule type" value="Genomic_DNA"/>
</dbReference>
<keyword evidence="5 8" id="KW-1133">Transmembrane helix</keyword>
<protein>
    <submittedName>
        <fullName evidence="11">Mechanosensitive ion channel domain-containing protein</fullName>
    </submittedName>
</protein>
<evidence type="ECO:0000256" key="4">
    <source>
        <dbReference type="ARBA" id="ARBA00022692"/>
    </source>
</evidence>
<keyword evidence="12" id="KW-1185">Reference proteome</keyword>
<dbReference type="InterPro" id="IPR045275">
    <property type="entry name" value="MscS_archaea/bacteria_type"/>
</dbReference>
<evidence type="ECO:0000256" key="3">
    <source>
        <dbReference type="ARBA" id="ARBA00022475"/>
    </source>
</evidence>
<dbReference type="PANTHER" id="PTHR30221:SF1">
    <property type="entry name" value="SMALL-CONDUCTANCE MECHANOSENSITIVE CHANNEL"/>
    <property type="match status" value="1"/>
</dbReference>
<evidence type="ECO:0000259" key="9">
    <source>
        <dbReference type="Pfam" id="PF00924"/>
    </source>
</evidence>
<dbReference type="Pfam" id="PF21082">
    <property type="entry name" value="MS_channel_3rd"/>
    <property type="match status" value="1"/>
</dbReference>
<evidence type="ECO:0000256" key="8">
    <source>
        <dbReference type="SAM" id="Phobius"/>
    </source>
</evidence>
<feature type="domain" description="Mechanosensitive ion channel MscS C-terminal" evidence="10">
    <location>
        <begin position="584"/>
        <end position="663"/>
    </location>
</feature>
<accession>A0ABV4XEH3</accession>
<dbReference type="Pfam" id="PF00924">
    <property type="entry name" value="MS_channel_2nd"/>
    <property type="match status" value="1"/>
</dbReference>
<keyword evidence="4 8" id="KW-0812">Transmembrane</keyword>
<feature type="transmembrane region" description="Helical" evidence="8">
    <location>
        <begin position="429"/>
        <end position="451"/>
    </location>
</feature>
<feature type="transmembrane region" description="Helical" evidence="8">
    <location>
        <begin position="463"/>
        <end position="485"/>
    </location>
</feature>
<evidence type="ECO:0000313" key="11">
    <source>
        <dbReference type="EMBL" id="MFB2881200.1"/>
    </source>
</evidence>
<dbReference type="SUPFAM" id="SSF82689">
    <property type="entry name" value="Mechanosensitive channel protein MscS (YggB), C-terminal domain"/>
    <property type="match status" value="1"/>
</dbReference>
<evidence type="ECO:0000256" key="1">
    <source>
        <dbReference type="ARBA" id="ARBA00004651"/>
    </source>
</evidence>
<evidence type="ECO:0000256" key="6">
    <source>
        <dbReference type="ARBA" id="ARBA00023136"/>
    </source>
</evidence>
<dbReference type="SUPFAM" id="SSF82861">
    <property type="entry name" value="Mechanosensitive channel protein MscS (YggB), transmembrane region"/>
    <property type="match status" value="1"/>
</dbReference>